<dbReference type="PROSITE" id="PS51005">
    <property type="entry name" value="NAC"/>
    <property type="match status" value="1"/>
</dbReference>
<accession>A0A896WDV0</accession>
<protein>
    <submittedName>
        <fullName evidence="7">NAC family transcription factor</fullName>
    </submittedName>
</protein>
<dbReference type="Pfam" id="PF02365">
    <property type="entry name" value="NAM"/>
    <property type="match status" value="1"/>
</dbReference>
<dbReference type="GO" id="GO:0003677">
    <property type="term" value="F:DNA binding"/>
    <property type="evidence" value="ECO:0007669"/>
    <property type="project" value="UniProtKB-KW"/>
</dbReference>
<evidence type="ECO:0000259" key="6">
    <source>
        <dbReference type="PROSITE" id="PS51005"/>
    </source>
</evidence>
<dbReference type="PANTHER" id="PTHR31744">
    <property type="entry name" value="PROTEIN CUP-SHAPED COTYLEDON 2-RELATED"/>
    <property type="match status" value="1"/>
</dbReference>
<evidence type="ECO:0000256" key="2">
    <source>
        <dbReference type="ARBA" id="ARBA00023015"/>
    </source>
</evidence>
<evidence type="ECO:0000313" key="7">
    <source>
        <dbReference type="EMBL" id="QSD99912.1"/>
    </source>
</evidence>
<sequence>MAETQLIPGFRFHPTDVELVLYFLKRKILGRKFPFNAIAELDIYKYAPWDLPDKSLLKSGDLQWYFFTPVGKKYCTGGRMNRATEVGYWKTTGKDRSIEHKNQVVGMIRTLVFHTGKAPKGDRTDWVMHEFRLEDKDLTDKGIPQNSYVICRVFQKEGPGPRNGAQYGKPFNEKDWDSEEEIDCVQAVPVAAVSAPALILPSSSHISGANDMHPLASGCIGMTSLSCLSKLMPSGVTQPSAPGNQADDDILSLLAIFEDENALAGNENNGSEKVDIHGQASNAEAAPYLDPKEIFEDLGDLNSLVGLDEGGGFSYGQKDEYTINERLSTGDVSLFCNSLDFFELADLEVPLSWQTKRDGCSGEDKQA</sequence>
<dbReference type="InterPro" id="IPR036093">
    <property type="entry name" value="NAC_dom_sf"/>
</dbReference>
<dbReference type="EMBL" id="MW302758">
    <property type="protein sequence ID" value="QSD99912.1"/>
    <property type="molecule type" value="Genomic_DNA"/>
</dbReference>
<evidence type="ECO:0000256" key="1">
    <source>
        <dbReference type="ARBA" id="ARBA00004123"/>
    </source>
</evidence>
<organism evidence="7">
    <name type="scientific">Melilotus albus</name>
    <name type="common">White sweet clover</name>
    <name type="synonym">Melilotus officinalis subsp. albus</name>
    <dbReference type="NCBI Taxonomy" id="47082"/>
    <lineage>
        <taxon>Eukaryota</taxon>
        <taxon>Viridiplantae</taxon>
        <taxon>Streptophyta</taxon>
        <taxon>Embryophyta</taxon>
        <taxon>Tracheophyta</taxon>
        <taxon>Spermatophyta</taxon>
        <taxon>Magnoliopsida</taxon>
        <taxon>eudicotyledons</taxon>
        <taxon>Gunneridae</taxon>
        <taxon>Pentapetalae</taxon>
        <taxon>rosids</taxon>
        <taxon>fabids</taxon>
        <taxon>Fabales</taxon>
        <taxon>Fabaceae</taxon>
        <taxon>Papilionoideae</taxon>
        <taxon>50 kb inversion clade</taxon>
        <taxon>NPAAA clade</taxon>
        <taxon>Hologalegina</taxon>
        <taxon>IRL clade</taxon>
        <taxon>Trifolieae</taxon>
        <taxon>Melilotus</taxon>
    </lineage>
</organism>
<dbReference type="SUPFAM" id="SSF101941">
    <property type="entry name" value="NAC domain"/>
    <property type="match status" value="1"/>
</dbReference>
<proteinExistence type="predicted"/>
<evidence type="ECO:0000256" key="4">
    <source>
        <dbReference type="ARBA" id="ARBA00023163"/>
    </source>
</evidence>
<dbReference type="FunFam" id="2.170.150.80:FF:000002">
    <property type="entry name" value="Nac domain-containing protein 86"/>
    <property type="match status" value="1"/>
</dbReference>
<dbReference type="AlphaFoldDB" id="A0A896WDV0"/>
<dbReference type="Gene3D" id="2.170.150.80">
    <property type="entry name" value="NAC domain"/>
    <property type="match status" value="1"/>
</dbReference>
<keyword evidence="4" id="KW-0804">Transcription</keyword>
<feature type="domain" description="NAC" evidence="6">
    <location>
        <begin position="6"/>
        <end position="156"/>
    </location>
</feature>
<keyword evidence="5" id="KW-0539">Nucleus</keyword>
<dbReference type="PANTHER" id="PTHR31744:SF210">
    <property type="entry name" value="NAC DOMAIN-CONTAINING PROTEIN 86-LIKE"/>
    <property type="match status" value="1"/>
</dbReference>
<evidence type="ECO:0000256" key="3">
    <source>
        <dbReference type="ARBA" id="ARBA00023125"/>
    </source>
</evidence>
<comment type="subcellular location">
    <subcellularLocation>
        <location evidence="1">Nucleus</location>
    </subcellularLocation>
</comment>
<keyword evidence="3" id="KW-0238">DNA-binding</keyword>
<dbReference type="GO" id="GO:0005634">
    <property type="term" value="C:nucleus"/>
    <property type="evidence" value="ECO:0007669"/>
    <property type="project" value="UniProtKB-SubCell"/>
</dbReference>
<name>A0A896WDV0_MELAB</name>
<gene>
    <name evidence="7" type="primary">EVM0031858.1</name>
</gene>
<reference evidence="7" key="1">
    <citation type="journal article" name="Plants (Basel)">
        <title>NAC and MYB Families and Lignin Biosynthesis-Related Members Identification and Expression Analysis in Melilotus albus.</title>
        <authorList>
            <person name="Chen L."/>
            <person name="Wu F."/>
            <person name="Zhang J."/>
        </authorList>
    </citation>
    <scope>NUCLEOTIDE SEQUENCE</scope>
</reference>
<dbReference type="InterPro" id="IPR003441">
    <property type="entry name" value="NAC-dom"/>
</dbReference>
<keyword evidence="2" id="KW-0805">Transcription regulation</keyword>
<dbReference type="GO" id="GO:0006355">
    <property type="term" value="P:regulation of DNA-templated transcription"/>
    <property type="evidence" value="ECO:0007669"/>
    <property type="project" value="InterPro"/>
</dbReference>
<evidence type="ECO:0000256" key="5">
    <source>
        <dbReference type="ARBA" id="ARBA00023242"/>
    </source>
</evidence>